<organism evidence="2 3">
    <name type="scientific">Enterococcus diestrammenae</name>
    <dbReference type="NCBI Taxonomy" id="1155073"/>
    <lineage>
        <taxon>Bacteria</taxon>
        <taxon>Bacillati</taxon>
        <taxon>Bacillota</taxon>
        <taxon>Bacilli</taxon>
        <taxon>Lactobacillales</taxon>
        <taxon>Enterococcaceae</taxon>
        <taxon>Enterococcus</taxon>
    </lineage>
</organism>
<keyword evidence="1" id="KW-0175">Coiled coil</keyword>
<evidence type="ECO:0000313" key="2">
    <source>
        <dbReference type="EMBL" id="MEO1782975.1"/>
    </source>
</evidence>
<accession>A0ABV0F4H8</accession>
<gene>
    <name evidence="2" type="ORF">BAU18_002592</name>
</gene>
<dbReference type="CDD" id="cd12208">
    <property type="entry name" value="DIP1984-like"/>
    <property type="match status" value="1"/>
</dbReference>
<dbReference type="RefSeq" id="WP_161870323.1">
    <property type="nucleotide sequence ID" value="NZ_MAEI02000001.1"/>
</dbReference>
<protein>
    <recommendedName>
        <fullName evidence="4">Septicolysin</fullName>
    </recommendedName>
</protein>
<dbReference type="InterPro" id="IPR047741">
    <property type="entry name" value="DIP1984-like"/>
</dbReference>
<evidence type="ECO:0000313" key="3">
    <source>
        <dbReference type="Proteomes" id="UP001429357"/>
    </source>
</evidence>
<keyword evidence="3" id="KW-1185">Reference proteome</keyword>
<name>A0ABV0F4H8_9ENTE</name>
<comment type="caution">
    <text evidence="2">The sequence shown here is derived from an EMBL/GenBank/DDBJ whole genome shotgun (WGS) entry which is preliminary data.</text>
</comment>
<dbReference type="Pfam" id="PF20935">
    <property type="entry name" value="DUF6847"/>
    <property type="match status" value="1"/>
</dbReference>
<dbReference type="NCBIfam" id="NF038048">
    <property type="entry name" value="DIP1984_fam"/>
    <property type="match status" value="1"/>
</dbReference>
<sequence length="153" mass="17714">MKLAECLITRKDLQVKLQQLKNQMRANVRVQEGDQPSVAPAAILQTYQETSRELAELITRINETNAVVVIDKLGMTLTAAIEAREAARRDFQMLEEAINSAEQRQDMYSRSEIRMVVTIDLPEYHRKRDQIAKKIREFDVAIQETNWQTDLPE</sequence>
<dbReference type="Gene3D" id="6.10.320.10">
    <property type="match status" value="1"/>
</dbReference>
<evidence type="ECO:0000256" key="1">
    <source>
        <dbReference type="SAM" id="Coils"/>
    </source>
</evidence>
<feature type="coiled-coil region" evidence="1">
    <location>
        <begin position="3"/>
        <end position="104"/>
    </location>
</feature>
<reference evidence="2 3" key="2">
    <citation type="submission" date="2024-02" db="EMBL/GenBank/DDBJ databases">
        <title>The Genome Sequence of Enterococcus diestrammenae JM9A.</title>
        <authorList>
            <person name="Earl A."/>
            <person name="Manson A."/>
            <person name="Gilmore M."/>
            <person name="Sanders J."/>
            <person name="Shea T."/>
            <person name="Howe W."/>
            <person name="Livny J."/>
            <person name="Cuomo C."/>
            <person name="Neafsey D."/>
            <person name="Birren B."/>
        </authorList>
    </citation>
    <scope>NUCLEOTIDE SEQUENCE [LARGE SCALE GENOMIC DNA]</scope>
    <source>
        <strain evidence="2 3">JM9A</strain>
    </source>
</reference>
<reference evidence="3" key="1">
    <citation type="submission" date="2016-06" db="EMBL/GenBank/DDBJ databases">
        <title>Four novel species of enterococci isolated from chicken manure.</title>
        <authorList>
            <person name="Van Tyne D."/>
        </authorList>
    </citation>
    <scope>NUCLEOTIDE SEQUENCE [LARGE SCALE GENOMIC DNA]</scope>
    <source>
        <strain evidence="3">JM9A</strain>
    </source>
</reference>
<dbReference type="Proteomes" id="UP001429357">
    <property type="component" value="Unassembled WGS sequence"/>
</dbReference>
<dbReference type="EMBL" id="MAEI02000001">
    <property type="protein sequence ID" value="MEO1782975.1"/>
    <property type="molecule type" value="Genomic_DNA"/>
</dbReference>
<evidence type="ECO:0008006" key="4">
    <source>
        <dbReference type="Google" id="ProtNLM"/>
    </source>
</evidence>
<proteinExistence type="predicted"/>